<keyword evidence="3" id="KW-1185">Reference proteome</keyword>
<name>A0A448XNS4_9PLAT</name>
<evidence type="ECO:0000313" key="2">
    <source>
        <dbReference type="EMBL" id="VEL41225.1"/>
    </source>
</evidence>
<sequence length="122" mass="13037">MLHRSTLDLSTQDSTWRRGNLANGCTNSGSRLGRSSSPLSSSVHVAIATNAHLYGAEWPRPTDRQVHAHTWAHAHNVEWQGGECLIIAEAPEKRRPSSVNLASVASGPSILEAVPTGDSPGH</sequence>
<dbReference type="EMBL" id="CAAALY010268463">
    <property type="protein sequence ID" value="VEL41225.1"/>
    <property type="molecule type" value="Genomic_DNA"/>
</dbReference>
<dbReference type="Proteomes" id="UP000784294">
    <property type="component" value="Unassembled WGS sequence"/>
</dbReference>
<gene>
    <name evidence="2" type="ORF">PXEA_LOCUS34665</name>
</gene>
<feature type="region of interest" description="Disordered" evidence="1">
    <location>
        <begin position="16"/>
        <end position="39"/>
    </location>
</feature>
<reference evidence="2" key="1">
    <citation type="submission" date="2018-11" db="EMBL/GenBank/DDBJ databases">
        <authorList>
            <consortium name="Pathogen Informatics"/>
        </authorList>
    </citation>
    <scope>NUCLEOTIDE SEQUENCE</scope>
</reference>
<feature type="compositionally biased region" description="Low complexity" evidence="1">
    <location>
        <begin position="28"/>
        <end position="39"/>
    </location>
</feature>
<dbReference type="AlphaFoldDB" id="A0A448XNS4"/>
<comment type="caution">
    <text evidence="2">The sequence shown here is derived from an EMBL/GenBank/DDBJ whole genome shotgun (WGS) entry which is preliminary data.</text>
</comment>
<feature type="region of interest" description="Disordered" evidence="1">
    <location>
        <begin position="96"/>
        <end position="122"/>
    </location>
</feature>
<accession>A0A448XNS4</accession>
<proteinExistence type="predicted"/>
<protein>
    <submittedName>
        <fullName evidence="2">Uncharacterized protein</fullName>
    </submittedName>
</protein>
<evidence type="ECO:0000313" key="3">
    <source>
        <dbReference type="Proteomes" id="UP000784294"/>
    </source>
</evidence>
<evidence type="ECO:0000256" key="1">
    <source>
        <dbReference type="SAM" id="MobiDB-lite"/>
    </source>
</evidence>
<organism evidence="2 3">
    <name type="scientific">Protopolystoma xenopodis</name>
    <dbReference type="NCBI Taxonomy" id="117903"/>
    <lineage>
        <taxon>Eukaryota</taxon>
        <taxon>Metazoa</taxon>
        <taxon>Spiralia</taxon>
        <taxon>Lophotrochozoa</taxon>
        <taxon>Platyhelminthes</taxon>
        <taxon>Monogenea</taxon>
        <taxon>Polyopisthocotylea</taxon>
        <taxon>Polystomatidea</taxon>
        <taxon>Polystomatidae</taxon>
        <taxon>Protopolystoma</taxon>
    </lineage>
</organism>